<feature type="compositionally biased region" description="Low complexity" evidence="1">
    <location>
        <begin position="14"/>
        <end position="34"/>
    </location>
</feature>
<protein>
    <submittedName>
        <fullName evidence="2">Uncharacterized protein</fullName>
    </submittedName>
</protein>
<feature type="region of interest" description="Disordered" evidence="1">
    <location>
        <begin position="1"/>
        <end position="74"/>
    </location>
</feature>
<comment type="caution">
    <text evidence="2">The sequence shown here is derived from an EMBL/GenBank/DDBJ whole genome shotgun (WGS) entry which is preliminary data.</text>
</comment>
<accession>A0A4C1UPA4</accession>
<keyword evidence="3" id="KW-1185">Reference proteome</keyword>
<dbReference type="Proteomes" id="UP000299102">
    <property type="component" value="Unassembled WGS sequence"/>
</dbReference>
<gene>
    <name evidence="2" type="ORF">EVAR_14076_1</name>
</gene>
<name>A0A4C1UPA4_EUMVA</name>
<evidence type="ECO:0000313" key="2">
    <source>
        <dbReference type="EMBL" id="GBP27887.1"/>
    </source>
</evidence>
<feature type="compositionally biased region" description="Basic and acidic residues" evidence="1">
    <location>
        <begin position="35"/>
        <end position="49"/>
    </location>
</feature>
<dbReference type="AlphaFoldDB" id="A0A4C1UPA4"/>
<organism evidence="2 3">
    <name type="scientific">Eumeta variegata</name>
    <name type="common">Bagworm moth</name>
    <name type="synonym">Eumeta japonica</name>
    <dbReference type="NCBI Taxonomy" id="151549"/>
    <lineage>
        <taxon>Eukaryota</taxon>
        <taxon>Metazoa</taxon>
        <taxon>Ecdysozoa</taxon>
        <taxon>Arthropoda</taxon>
        <taxon>Hexapoda</taxon>
        <taxon>Insecta</taxon>
        <taxon>Pterygota</taxon>
        <taxon>Neoptera</taxon>
        <taxon>Endopterygota</taxon>
        <taxon>Lepidoptera</taxon>
        <taxon>Glossata</taxon>
        <taxon>Ditrysia</taxon>
        <taxon>Tineoidea</taxon>
        <taxon>Psychidae</taxon>
        <taxon>Oiketicinae</taxon>
        <taxon>Eumeta</taxon>
    </lineage>
</organism>
<proteinExistence type="predicted"/>
<evidence type="ECO:0000256" key="1">
    <source>
        <dbReference type="SAM" id="MobiDB-lite"/>
    </source>
</evidence>
<reference evidence="2 3" key="1">
    <citation type="journal article" date="2019" name="Commun. Biol.">
        <title>The bagworm genome reveals a unique fibroin gene that provides high tensile strength.</title>
        <authorList>
            <person name="Kono N."/>
            <person name="Nakamura H."/>
            <person name="Ohtoshi R."/>
            <person name="Tomita M."/>
            <person name="Numata K."/>
            <person name="Arakawa K."/>
        </authorList>
    </citation>
    <scope>NUCLEOTIDE SEQUENCE [LARGE SCALE GENOMIC DNA]</scope>
</reference>
<evidence type="ECO:0000313" key="3">
    <source>
        <dbReference type="Proteomes" id="UP000299102"/>
    </source>
</evidence>
<dbReference type="EMBL" id="BGZK01000200">
    <property type="protein sequence ID" value="GBP27887.1"/>
    <property type="molecule type" value="Genomic_DNA"/>
</dbReference>
<sequence>MAPDARPRPGPGAEPGLAAGAGPSPTAGGAAGPRTQRDETVYAHRKIDSARSFLTPKAGRSSAEARRPAVGADA</sequence>